<reference evidence="6" key="1">
    <citation type="submission" date="2023-07" db="EMBL/GenBank/DDBJ databases">
        <title>Sequencing the genomes of 1000 actinobacteria strains.</title>
        <authorList>
            <person name="Klenk H.-P."/>
        </authorList>
    </citation>
    <scope>NUCLEOTIDE SEQUENCE</scope>
    <source>
        <strain evidence="6">DSM 45977</strain>
    </source>
</reference>
<accession>A0AAE3ZEY3</accession>
<feature type="transmembrane region" description="Helical" evidence="4">
    <location>
        <begin position="191"/>
        <end position="210"/>
    </location>
</feature>
<keyword evidence="7" id="KW-1185">Reference proteome</keyword>
<dbReference type="Gene3D" id="1.10.10.1320">
    <property type="entry name" value="Anti-sigma factor, zinc-finger domain"/>
    <property type="match status" value="1"/>
</dbReference>
<dbReference type="InterPro" id="IPR027383">
    <property type="entry name" value="Znf_put"/>
</dbReference>
<keyword evidence="4" id="KW-1133">Transmembrane helix</keyword>
<dbReference type="RefSeq" id="WP_310276180.1">
    <property type="nucleotide sequence ID" value="NZ_JAVDXW010000001.1"/>
</dbReference>
<proteinExistence type="predicted"/>
<evidence type="ECO:0000259" key="5">
    <source>
        <dbReference type="Pfam" id="PF13490"/>
    </source>
</evidence>
<dbReference type="Pfam" id="PF13490">
    <property type="entry name" value="zf-HC2"/>
    <property type="match status" value="1"/>
</dbReference>
<name>A0AAE3ZEY3_9ACTN</name>
<dbReference type="EMBL" id="JAVDXW010000001">
    <property type="protein sequence ID" value="MDR7303696.1"/>
    <property type="molecule type" value="Genomic_DNA"/>
</dbReference>
<feature type="domain" description="Putative zinc-finger" evidence="5">
    <location>
        <begin position="9"/>
        <end position="43"/>
    </location>
</feature>
<dbReference type="InterPro" id="IPR041916">
    <property type="entry name" value="Anti_sigma_zinc_sf"/>
</dbReference>
<sequence>MYDRNRVDCVETTETLSAELDGEASEEERLAAEAHLGGCADCRQHYEAMAAITRSARLLPVEPGPDVTASVLPAWQPRLLDRLRGRAGRRLRLMLRGMLALVAAVQLLVALLQVTGTGVSVHANPAPGGTMPHISHETGAWNAAIAVALGWVALRAQHAAAHLPLLFSFACVLFGLSGFDLVLGNVSTARVASHLPILFGVLLVAGLAVLRSEESGPDTPRAKRPEHAVDVGGDEAPEPVTRRWDGSAPPSARHRESA</sequence>
<evidence type="ECO:0000313" key="6">
    <source>
        <dbReference type="EMBL" id="MDR7303696.1"/>
    </source>
</evidence>
<keyword evidence="4" id="KW-0812">Transmembrane</keyword>
<evidence type="ECO:0000256" key="2">
    <source>
        <dbReference type="ARBA" id="ARBA00023163"/>
    </source>
</evidence>
<keyword evidence="2" id="KW-0804">Transcription</keyword>
<feature type="transmembrane region" description="Helical" evidence="4">
    <location>
        <begin position="93"/>
        <end position="114"/>
    </location>
</feature>
<gene>
    <name evidence="6" type="ORF">JOF55_003877</name>
</gene>
<feature type="compositionally biased region" description="Basic and acidic residues" evidence="3">
    <location>
        <begin position="220"/>
        <end position="229"/>
    </location>
</feature>
<keyword evidence="4" id="KW-0472">Membrane</keyword>
<keyword evidence="1" id="KW-0805">Transcription regulation</keyword>
<organism evidence="6 7">
    <name type="scientific">Haloactinomyces albus</name>
    <dbReference type="NCBI Taxonomy" id="1352928"/>
    <lineage>
        <taxon>Bacteria</taxon>
        <taxon>Bacillati</taxon>
        <taxon>Actinomycetota</taxon>
        <taxon>Actinomycetes</taxon>
        <taxon>Actinopolysporales</taxon>
        <taxon>Actinopolysporaceae</taxon>
        <taxon>Haloactinomyces</taxon>
    </lineage>
</organism>
<feature type="transmembrane region" description="Helical" evidence="4">
    <location>
        <begin position="134"/>
        <end position="154"/>
    </location>
</feature>
<evidence type="ECO:0000313" key="7">
    <source>
        <dbReference type="Proteomes" id="UP001180845"/>
    </source>
</evidence>
<protein>
    <submittedName>
        <fullName evidence="6">Anti-sigma-YlaC factor YlaD</fullName>
    </submittedName>
</protein>
<evidence type="ECO:0000256" key="1">
    <source>
        <dbReference type="ARBA" id="ARBA00023015"/>
    </source>
</evidence>
<evidence type="ECO:0000256" key="4">
    <source>
        <dbReference type="SAM" id="Phobius"/>
    </source>
</evidence>
<dbReference type="Proteomes" id="UP001180845">
    <property type="component" value="Unassembled WGS sequence"/>
</dbReference>
<comment type="caution">
    <text evidence="6">The sequence shown here is derived from an EMBL/GenBank/DDBJ whole genome shotgun (WGS) entry which is preliminary data.</text>
</comment>
<feature type="transmembrane region" description="Helical" evidence="4">
    <location>
        <begin position="161"/>
        <end position="179"/>
    </location>
</feature>
<dbReference type="AlphaFoldDB" id="A0AAE3ZEY3"/>
<feature type="region of interest" description="Disordered" evidence="3">
    <location>
        <begin position="214"/>
        <end position="258"/>
    </location>
</feature>
<evidence type="ECO:0000256" key="3">
    <source>
        <dbReference type="SAM" id="MobiDB-lite"/>
    </source>
</evidence>